<reference evidence="3" key="1">
    <citation type="submission" date="2016-11" db="EMBL/GenBank/DDBJ databases">
        <authorList>
            <person name="Varghese N."/>
            <person name="Submissions S."/>
        </authorList>
    </citation>
    <scope>NUCLEOTIDE SEQUENCE [LARGE SCALE GENOMIC DNA]</scope>
    <source>
        <strain evidence="3">DSM 24786</strain>
    </source>
</reference>
<dbReference type="InterPro" id="IPR009326">
    <property type="entry name" value="DUF984"/>
</dbReference>
<dbReference type="Proteomes" id="UP000183257">
    <property type="component" value="Unassembled WGS sequence"/>
</dbReference>
<dbReference type="InterPro" id="IPR007374">
    <property type="entry name" value="ASCH_domain"/>
</dbReference>
<name>A0A1K1LV05_9FLAO</name>
<keyword evidence="3" id="KW-1185">Reference proteome</keyword>
<dbReference type="EMBL" id="FPIY01000001">
    <property type="protein sequence ID" value="SFW14708.1"/>
    <property type="molecule type" value="Genomic_DNA"/>
</dbReference>
<dbReference type="CDD" id="cd06553">
    <property type="entry name" value="ASCH_Ef3133_like"/>
    <property type="match status" value="1"/>
</dbReference>
<dbReference type="STRING" id="76595.SAMN05660313_00096"/>
<dbReference type="SMART" id="SM01022">
    <property type="entry name" value="ASCH"/>
    <property type="match status" value="1"/>
</dbReference>
<proteinExistence type="predicted"/>
<evidence type="ECO:0000259" key="1">
    <source>
        <dbReference type="SMART" id="SM01022"/>
    </source>
</evidence>
<dbReference type="PANTHER" id="PTHR39203">
    <property type="entry name" value="CYTOPLASMIC PROTEIN-RELATED"/>
    <property type="match status" value="1"/>
</dbReference>
<dbReference type="RefSeq" id="WP_244543082.1">
    <property type="nucleotide sequence ID" value="NZ_FPIY01000001.1"/>
</dbReference>
<dbReference type="PANTHER" id="PTHR39203:SF1">
    <property type="entry name" value="CYTOPLASMIC PROTEIN"/>
    <property type="match status" value="1"/>
</dbReference>
<dbReference type="Gene3D" id="3.10.400.10">
    <property type="entry name" value="Sulfate adenylyltransferase"/>
    <property type="match status" value="1"/>
</dbReference>
<evidence type="ECO:0000313" key="2">
    <source>
        <dbReference type="EMBL" id="SFW14708.1"/>
    </source>
</evidence>
<gene>
    <name evidence="2" type="ORF">SAMN05660313_00096</name>
</gene>
<dbReference type="InterPro" id="IPR015947">
    <property type="entry name" value="PUA-like_sf"/>
</dbReference>
<dbReference type="SUPFAM" id="SSF88697">
    <property type="entry name" value="PUA domain-like"/>
    <property type="match status" value="1"/>
</dbReference>
<protein>
    <submittedName>
        <fullName evidence="2">Uncharacterized protein YhfF</fullName>
    </submittedName>
</protein>
<evidence type="ECO:0000313" key="3">
    <source>
        <dbReference type="Proteomes" id="UP000183257"/>
    </source>
</evidence>
<dbReference type="AlphaFoldDB" id="A0A1K1LV05"/>
<organism evidence="2 3">
    <name type="scientific">Cellulophaga fucicola</name>
    <dbReference type="NCBI Taxonomy" id="76595"/>
    <lineage>
        <taxon>Bacteria</taxon>
        <taxon>Pseudomonadati</taxon>
        <taxon>Bacteroidota</taxon>
        <taxon>Flavobacteriia</taxon>
        <taxon>Flavobacteriales</taxon>
        <taxon>Flavobacteriaceae</taxon>
        <taxon>Cellulophaga</taxon>
    </lineage>
</organism>
<sequence>MIQKTMKPFIFILLLTLICCKNESKIEIETESESIVDESVSKIWNNYIKSNPDFKDEKIPEADFFHNNEEDANRLAKLTVNGKKKTSSSLYSLYKQYNVDLPKIGAKQIITNFDGKAKAIIKNKSVDTIPFNKISKEYAELDIGTNIEPLKKWKKAHWKFFKNLLKESGEKPTEEMLIVCVSFETIWTEKH</sequence>
<feature type="domain" description="ASCH" evidence="1">
    <location>
        <begin position="63"/>
        <end position="187"/>
    </location>
</feature>
<accession>A0A1K1LV05</accession>
<dbReference type="Pfam" id="PF04266">
    <property type="entry name" value="ASCH"/>
    <property type="match status" value="1"/>
</dbReference>